<organism evidence="2 3">
    <name type="scientific">Candidatus Methylacidiphilum fumarolicum</name>
    <dbReference type="NCBI Taxonomy" id="591154"/>
    <lineage>
        <taxon>Bacteria</taxon>
        <taxon>Pseudomonadati</taxon>
        <taxon>Verrucomicrobiota</taxon>
        <taxon>Methylacidiphilae</taxon>
        <taxon>Methylacidiphilales</taxon>
        <taxon>Methylacidiphilaceae</taxon>
        <taxon>Methylacidiphilum (ex Ratnadevi et al. 2023)</taxon>
    </lineage>
</organism>
<gene>
    <name evidence="2" type="primary">smtA</name>
    <name evidence="2" type="ORF">MFUM_0485</name>
</gene>
<dbReference type="SUPFAM" id="SSF53335">
    <property type="entry name" value="S-adenosyl-L-methionine-dependent methyltransferases"/>
    <property type="match status" value="1"/>
</dbReference>
<keyword evidence="3" id="KW-1185">Reference proteome</keyword>
<dbReference type="PANTHER" id="PTHR36973">
    <property type="entry name" value="SLL1456 PROTEIN-RELATED"/>
    <property type="match status" value="1"/>
</dbReference>
<keyword evidence="2" id="KW-0489">Methyltransferase</keyword>
<proteinExistence type="predicted"/>
<feature type="domain" description="Methyltransferase FkbM" evidence="1">
    <location>
        <begin position="48"/>
        <end position="216"/>
    </location>
</feature>
<dbReference type="GO" id="GO:0032259">
    <property type="term" value="P:methylation"/>
    <property type="evidence" value="ECO:0007669"/>
    <property type="project" value="UniProtKB-KW"/>
</dbReference>
<dbReference type="Pfam" id="PF05050">
    <property type="entry name" value="Methyltransf_21"/>
    <property type="match status" value="1"/>
</dbReference>
<evidence type="ECO:0000259" key="1">
    <source>
        <dbReference type="Pfam" id="PF05050"/>
    </source>
</evidence>
<dbReference type="InterPro" id="IPR029063">
    <property type="entry name" value="SAM-dependent_MTases_sf"/>
</dbReference>
<protein>
    <submittedName>
        <fullName evidence="2">SAM-dependent methyltransferase</fullName>
    </submittedName>
</protein>
<dbReference type="Proteomes" id="UP001161497">
    <property type="component" value="Chromosome"/>
</dbReference>
<reference evidence="2" key="1">
    <citation type="submission" date="2023-03" db="EMBL/GenBank/DDBJ databases">
        <authorList>
            <person name="Cremers G."/>
            <person name="Picone N."/>
        </authorList>
    </citation>
    <scope>NUCLEOTIDE SEQUENCE</scope>
    <source>
        <strain evidence="2">Sample_alias</strain>
    </source>
</reference>
<dbReference type="RefSeq" id="WP_009059956.1">
    <property type="nucleotide sequence ID" value="NZ_JAHXRZ010000026.1"/>
</dbReference>
<dbReference type="InterPro" id="IPR053188">
    <property type="entry name" value="FkbM_Methyltransferase"/>
</dbReference>
<name>A0ABM9IB36_9BACT</name>
<evidence type="ECO:0000313" key="3">
    <source>
        <dbReference type="Proteomes" id="UP001161497"/>
    </source>
</evidence>
<evidence type="ECO:0000313" key="2">
    <source>
        <dbReference type="EMBL" id="CAI9084875.1"/>
    </source>
</evidence>
<dbReference type="InterPro" id="IPR006342">
    <property type="entry name" value="FkbM_mtfrase"/>
</dbReference>
<dbReference type="NCBIfam" id="TIGR01444">
    <property type="entry name" value="fkbM_fam"/>
    <property type="match status" value="1"/>
</dbReference>
<keyword evidence="2" id="KW-0808">Transferase</keyword>
<dbReference type="PANTHER" id="PTHR36973:SF4">
    <property type="entry name" value="NODULATION PROTEIN"/>
    <property type="match status" value="1"/>
</dbReference>
<dbReference type="EMBL" id="OX458932">
    <property type="protein sequence ID" value="CAI9084875.1"/>
    <property type="molecule type" value="Genomic_DNA"/>
</dbReference>
<accession>A0ABM9IB36</accession>
<dbReference type="Gene3D" id="3.40.50.150">
    <property type="entry name" value="Vaccinia Virus protein VP39"/>
    <property type="match status" value="1"/>
</dbReference>
<dbReference type="GO" id="GO:0008168">
    <property type="term" value="F:methyltransferase activity"/>
    <property type="evidence" value="ECO:0007669"/>
    <property type="project" value="UniProtKB-KW"/>
</dbReference>
<sequence>MFSLKKINKLLKILSTPFYWRGLFLKVAAGIEHETLLKNIPSCEIIVDIGANRGQFSLVARRYFPNALIYAFEPQPNPAKVYKALFKDDPKVIFFTGGIGPVAGKFPMHVSLRDDSSSLLPISWLQDNFFPGTAKKEEILVEIGPLDYWLKNVDLQSPALLKIDVQGYELEVLRGCENLLESFQYIYVEASFYELYIGQALADQILYFLYSKHFRFRGIYNLVYNSKGNSIQGDFFFERKK</sequence>